<dbReference type="Gene3D" id="3.40.250.10">
    <property type="entry name" value="Rhodanese-like domain"/>
    <property type="match status" value="1"/>
</dbReference>
<dbReference type="AlphaFoldDB" id="A0A3N2BCZ8"/>
<dbReference type="Pfam" id="PF00581">
    <property type="entry name" value="Rhodanese"/>
    <property type="match status" value="1"/>
</dbReference>
<dbReference type="EMBL" id="RKHK01000001">
    <property type="protein sequence ID" value="ROR73108.1"/>
    <property type="molecule type" value="Genomic_DNA"/>
</dbReference>
<sequence length="117" mass="12613">MAFSATPGSDLPVTDLDTAQPVPNGYALLDVREQDEWDAGHAPGAIHIPMGELPTRIEELPEQDLLVVCRAGGRSARSVQWLTANGYDAYNIDGGMKGWAQAGLPLEREDGEEPEII</sequence>
<evidence type="ECO:0000313" key="4">
    <source>
        <dbReference type="Proteomes" id="UP000280668"/>
    </source>
</evidence>
<dbReference type="PANTHER" id="PTHR43031">
    <property type="entry name" value="FAD-DEPENDENT OXIDOREDUCTASE"/>
    <property type="match status" value="1"/>
</dbReference>
<keyword evidence="4" id="KW-1185">Reference proteome</keyword>
<feature type="domain" description="Rhodanese" evidence="2">
    <location>
        <begin position="22"/>
        <end position="108"/>
    </location>
</feature>
<dbReference type="CDD" id="cd00158">
    <property type="entry name" value="RHOD"/>
    <property type="match status" value="1"/>
</dbReference>
<evidence type="ECO:0000256" key="1">
    <source>
        <dbReference type="SAM" id="MobiDB-lite"/>
    </source>
</evidence>
<organism evidence="3 4">
    <name type="scientific">Bogoriella caseilytica</name>
    <dbReference type="NCBI Taxonomy" id="56055"/>
    <lineage>
        <taxon>Bacteria</taxon>
        <taxon>Bacillati</taxon>
        <taxon>Actinomycetota</taxon>
        <taxon>Actinomycetes</taxon>
        <taxon>Micrococcales</taxon>
        <taxon>Bogoriellaceae</taxon>
        <taxon>Bogoriella</taxon>
    </lineage>
</organism>
<dbReference type="PANTHER" id="PTHR43031:SF1">
    <property type="entry name" value="PYRIDINE NUCLEOTIDE-DISULPHIDE OXIDOREDUCTASE"/>
    <property type="match status" value="1"/>
</dbReference>
<dbReference type="Proteomes" id="UP000280668">
    <property type="component" value="Unassembled WGS sequence"/>
</dbReference>
<protein>
    <submittedName>
        <fullName evidence="3">Rhodanese-related sulfurtransferase</fullName>
    </submittedName>
</protein>
<proteinExistence type="predicted"/>
<dbReference type="SMART" id="SM00450">
    <property type="entry name" value="RHOD"/>
    <property type="match status" value="1"/>
</dbReference>
<gene>
    <name evidence="3" type="ORF">EDD31_1474</name>
</gene>
<reference evidence="3 4" key="1">
    <citation type="submission" date="2018-11" db="EMBL/GenBank/DDBJ databases">
        <title>Sequencing the genomes of 1000 actinobacteria strains.</title>
        <authorList>
            <person name="Klenk H.-P."/>
        </authorList>
    </citation>
    <scope>NUCLEOTIDE SEQUENCE [LARGE SCALE GENOMIC DNA]</scope>
    <source>
        <strain evidence="3 4">DSM 11294</strain>
    </source>
</reference>
<comment type="caution">
    <text evidence="3">The sequence shown here is derived from an EMBL/GenBank/DDBJ whole genome shotgun (WGS) entry which is preliminary data.</text>
</comment>
<accession>A0A3N2BCZ8</accession>
<dbReference type="RefSeq" id="WP_123303571.1">
    <property type="nucleotide sequence ID" value="NZ_RKHK01000001.1"/>
</dbReference>
<dbReference type="GO" id="GO:0016740">
    <property type="term" value="F:transferase activity"/>
    <property type="evidence" value="ECO:0007669"/>
    <property type="project" value="UniProtKB-KW"/>
</dbReference>
<dbReference type="InterPro" id="IPR001763">
    <property type="entry name" value="Rhodanese-like_dom"/>
</dbReference>
<dbReference type="InterPro" id="IPR036873">
    <property type="entry name" value="Rhodanese-like_dom_sf"/>
</dbReference>
<dbReference type="OrthoDB" id="9800872at2"/>
<keyword evidence="3" id="KW-0808">Transferase</keyword>
<feature type="region of interest" description="Disordered" evidence="1">
    <location>
        <begin position="1"/>
        <end position="20"/>
    </location>
</feature>
<name>A0A3N2BCZ8_9MICO</name>
<dbReference type="InterPro" id="IPR050229">
    <property type="entry name" value="GlpE_sulfurtransferase"/>
</dbReference>
<evidence type="ECO:0000259" key="2">
    <source>
        <dbReference type="PROSITE" id="PS50206"/>
    </source>
</evidence>
<dbReference type="SUPFAM" id="SSF52821">
    <property type="entry name" value="Rhodanese/Cell cycle control phosphatase"/>
    <property type="match status" value="1"/>
</dbReference>
<dbReference type="PROSITE" id="PS50206">
    <property type="entry name" value="RHODANESE_3"/>
    <property type="match status" value="1"/>
</dbReference>
<evidence type="ECO:0000313" key="3">
    <source>
        <dbReference type="EMBL" id="ROR73108.1"/>
    </source>
</evidence>